<accession>A0A6J4P7A7</accession>
<dbReference type="GO" id="GO:0019154">
    <property type="term" value="F:glycolate dehydrogenase activity"/>
    <property type="evidence" value="ECO:0007669"/>
    <property type="project" value="UniProtKB-EC"/>
</dbReference>
<evidence type="ECO:0000256" key="1">
    <source>
        <dbReference type="SAM" id="MobiDB-lite"/>
    </source>
</evidence>
<name>A0A6J4P7A7_9BURK</name>
<proteinExistence type="predicted"/>
<feature type="compositionally biased region" description="Basic residues" evidence="1">
    <location>
        <begin position="380"/>
        <end position="392"/>
    </location>
</feature>
<protein>
    <submittedName>
        <fullName evidence="2">Glycolate dehydrogenase, iron-sulfur subunit GlcF</fullName>
        <ecNumber evidence="2">1.1.99.14</ecNumber>
    </submittedName>
</protein>
<keyword evidence="2" id="KW-0560">Oxidoreductase</keyword>
<feature type="compositionally biased region" description="Basic residues" evidence="1">
    <location>
        <begin position="227"/>
        <end position="240"/>
    </location>
</feature>
<dbReference type="EC" id="1.1.99.14" evidence="2"/>
<feature type="non-terminal residue" evidence="2">
    <location>
        <position position="1"/>
    </location>
</feature>
<feature type="non-terminal residue" evidence="2">
    <location>
        <position position="420"/>
    </location>
</feature>
<feature type="region of interest" description="Disordered" evidence="1">
    <location>
        <begin position="352"/>
        <end position="420"/>
    </location>
</feature>
<dbReference type="EMBL" id="CADCUX010000268">
    <property type="protein sequence ID" value="CAA9406478.1"/>
    <property type="molecule type" value="Genomic_DNA"/>
</dbReference>
<feature type="region of interest" description="Disordered" evidence="1">
    <location>
        <begin position="315"/>
        <end position="334"/>
    </location>
</feature>
<feature type="compositionally biased region" description="Basic and acidic residues" evidence="1">
    <location>
        <begin position="274"/>
        <end position="284"/>
    </location>
</feature>
<gene>
    <name evidence="2" type="ORF">AVDCRST_MAG51-1180</name>
</gene>
<feature type="region of interest" description="Disordered" evidence="1">
    <location>
        <begin position="1"/>
        <end position="84"/>
    </location>
</feature>
<feature type="compositionally biased region" description="Basic and acidic residues" evidence="1">
    <location>
        <begin position="207"/>
        <end position="226"/>
    </location>
</feature>
<feature type="compositionally biased region" description="Basic and acidic residues" evidence="1">
    <location>
        <begin position="241"/>
        <end position="251"/>
    </location>
</feature>
<sequence>ADPPLPRIRRHRRWPGGRGHPAQVRALRLLHGDLPHLPGAGRRTRRAARPHLPDQAGARRRAADRADAAAPGPLPHLPQLREHLPQRRAVRAPGGHRAPHRRREGCAWRRLQGLALGAEGRPDVAGLRSRDEARAIGARRAPRHAEGQGAGRAPRRALAHAQPRSQGADAGRLRPAFDGAQHQRRHRARARCGGDRDAGGEGSGLLRRGEVPPERPGRRDGADAPQHRRVVAVRGARRGRSAGDERLGLRRDRARVRPPPPPRSPVCGQGASHQRADARPERAAARYRTGVAGPRSPERRRAGFPPAVHAAARPAVARWRRDPSQAPRLRRAGGAERVAPVLRFGRNLLGAAPRDRHAASRPQARPSRRAAAAGGDFRQHRLHHPPAKRHRGAGAALGRDPGRGAGTWRRSGGRTQHVAV</sequence>
<evidence type="ECO:0000313" key="2">
    <source>
        <dbReference type="EMBL" id="CAA9406478.1"/>
    </source>
</evidence>
<feature type="compositionally biased region" description="Low complexity" evidence="1">
    <location>
        <begin position="360"/>
        <end position="373"/>
    </location>
</feature>
<organism evidence="2">
    <name type="scientific">uncultured Ramlibacter sp</name>
    <dbReference type="NCBI Taxonomy" id="260755"/>
    <lineage>
        <taxon>Bacteria</taxon>
        <taxon>Pseudomonadati</taxon>
        <taxon>Pseudomonadota</taxon>
        <taxon>Betaproteobacteria</taxon>
        <taxon>Burkholderiales</taxon>
        <taxon>Comamonadaceae</taxon>
        <taxon>Ramlibacter</taxon>
        <taxon>environmental samples</taxon>
    </lineage>
</organism>
<dbReference type="AlphaFoldDB" id="A0A6J4P7A7"/>
<reference evidence="2" key="1">
    <citation type="submission" date="2020-02" db="EMBL/GenBank/DDBJ databases">
        <authorList>
            <person name="Meier V. D."/>
        </authorList>
    </citation>
    <scope>NUCLEOTIDE SEQUENCE</scope>
    <source>
        <strain evidence="2">AVDCRST_MAG51</strain>
    </source>
</reference>
<feature type="region of interest" description="Disordered" evidence="1">
    <location>
        <begin position="135"/>
        <end position="309"/>
    </location>
</feature>